<dbReference type="Gene3D" id="3.60.10.10">
    <property type="entry name" value="Endonuclease/exonuclease/phosphatase"/>
    <property type="match status" value="1"/>
</dbReference>
<proteinExistence type="predicted"/>
<dbReference type="Proteomes" id="UP000001449">
    <property type="component" value="Chromosome 22"/>
</dbReference>
<organism evidence="1 2">
    <name type="scientific">Thalassiosira pseudonana</name>
    <name type="common">Marine diatom</name>
    <name type="synonym">Cyclotella nana</name>
    <dbReference type="NCBI Taxonomy" id="35128"/>
    <lineage>
        <taxon>Eukaryota</taxon>
        <taxon>Sar</taxon>
        <taxon>Stramenopiles</taxon>
        <taxon>Ochrophyta</taxon>
        <taxon>Bacillariophyta</taxon>
        <taxon>Coscinodiscophyceae</taxon>
        <taxon>Thalassiosirophycidae</taxon>
        <taxon>Thalassiosirales</taxon>
        <taxon>Thalassiosiraceae</taxon>
        <taxon>Thalassiosira</taxon>
    </lineage>
</organism>
<evidence type="ECO:0008006" key="3">
    <source>
        <dbReference type="Google" id="ProtNLM"/>
    </source>
</evidence>
<sequence>MSPTARPVPPNPGPDQPRQQYLDTWVIGSPKRNGGGNVEPSGDPLCSRGSTDGILRVAINNINGTTFHQKGFEVAHEIQTIQELGIDIIAMCESNRAWTYKNKQEYERQTHLLWHNTRTVFASCPTGAEGYQPGGNVLNINGPAAGRVKATGTNKWERFCWMELRGQRDEGWVIISAYRVCQEESHRPGALTAYMQQYTAMLSAGITRPNPRQQILDDLLHLITSKREQGFRPILLMDANEDWVTNSHGKNQLADFMAAANLQDAFYERHQQSPPTYTRGNSRLDYILVDPVASPCIRRVGYLGTHEGNFSDHCLEYVDFDMTAFFRGVTFRPASIMSREIILEQADKIESFLSDLRATQNRYKIPERIFRLARRFAMEGPTKSLIAKYNSIDTQLTEMT</sequence>
<dbReference type="PaxDb" id="35128-Thaps11727"/>
<dbReference type="InterPro" id="IPR036691">
    <property type="entry name" value="Endo/exonu/phosph_ase_sf"/>
</dbReference>
<dbReference type="AlphaFoldDB" id="B8CFD5"/>
<dbReference type="KEGG" id="tps:THAPSDRAFT_11727"/>
<dbReference type="InParanoid" id="B8CFD5"/>
<reference evidence="1 2" key="1">
    <citation type="journal article" date="2004" name="Science">
        <title>The genome of the diatom Thalassiosira pseudonana: ecology, evolution, and metabolism.</title>
        <authorList>
            <person name="Armbrust E.V."/>
            <person name="Berges J.A."/>
            <person name="Bowler C."/>
            <person name="Green B.R."/>
            <person name="Martinez D."/>
            <person name="Putnam N.H."/>
            <person name="Zhou S."/>
            <person name="Allen A.E."/>
            <person name="Apt K.E."/>
            <person name="Bechner M."/>
            <person name="Brzezinski M.A."/>
            <person name="Chaal B.K."/>
            <person name="Chiovitti A."/>
            <person name="Davis A.K."/>
            <person name="Demarest M.S."/>
            <person name="Detter J.C."/>
            <person name="Glavina T."/>
            <person name="Goodstein D."/>
            <person name="Hadi M.Z."/>
            <person name="Hellsten U."/>
            <person name="Hildebrand M."/>
            <person name="Jenkins B.D."/>
            <person name="Jurka J."/>
            <person name="Kapitonov V.V."/>
            <person name="Kroger N."/>
            <person name="Lau W.W."/>
            <person name="Lane T.W."/>
            <person name="Larimer F.W."/>
            <person name="Lippmeier J.C."/>
            <person name="Lucas S."/>
            <person name="Medina M."/>
            <person name="Montsant A."/>
            <person name="Obornik M."/>
            <person name="Parker M.S."/>
            <person name="Palenik B."/>
            <person name="Pazour G.J."/>
            <person name="Richardson P.M."/>
            <person name="Rynearson T.A."/>
            <person name="Saito M.A."/>
            <person name="Schwartz D.C."/>
            <person name="Thamatrakoln K."/>
            <person name="Valentin K."/>
            <person name="Vardi A."/>
            <person name="Wilkerson F.P."/>
            <person name="Rokhsar D.S."/>
        </authorList>
    </citation>
    <scope>NUCLEOTIDE SEQUENCE [LARGE SCALE GENOMIC DNA]</scope>
    <source>
        <strain evidence="1 2">CCMP1335</strain>
    </source>
</reference>
<dbReference type="RefSeq" id="XP_002295002.1">
    <property type="nucleotide sequence ID" value="XM_002294966.1"/>
</dbReference>
<dbReference type="eggNOG" id="ENOG502QY8X">
    <property type="taxonomic scope" value="Eukaryota"/>
</dbReference>
<keyword evidence="2" id="KW-1185">Reference proteome</keyword>
<dbReference type="SUPFAM" id="SSF56219">
    <property type="entry name" value="DNase I-like"/>
    <property type="match status" value="1"/>
</dbReference>
<evidence type="ECO:0000313" key="2">
    <source>
        <dbReference type="Proteomes" id="UP000001449"/>
    </source>
</evidence>
<dbReference type="HOGENOM" id="CLU_689832_0_0_1"/>
<dbReference type="EMBL" id="CM000653">
    <property type="protein sequence ID" value="EED87782.1"/>
    <property type="molecule type" value="Genomic_DNA"/>
</dbReference>
<gene>
    <name evidence="1" type="ORF">THAPSDRAFT_11727</name>
</gene>
<evidence type="ECO:0000313" key="1">
    <source>
        <dbReference type="EMBL" id="EED87782.1"/>
    </source>
</evidence>
<reference evidence="1 2" key="2">
    <citation type="journal article" date="2008" name="Nature">
        <title>The Phaeodactylum genome reveals the evolutionary history of diatom genomes.</title>
        <authorList>
            <person name="Bowler C."/>
            <person name="Allen A.E."/>
            <person name="Badger J.H."/>
            <person name="Grimwood J."/>
            <person name="Jabbari K."/>
            <person name="Kuo A."/>
            <person name="Maheswari U."/>
            <person name="Martens C."/>
            <person name="Maumus F."/>
            <person name="Otillar R.P."/>
            <person name="Rayko E."/>
            <person name="Salamov A."/>
            <person name="Vandepoele K."/>
            <person name="Beszteri B."/>
            <person name="Gruber A."/>
            <person name="Heijde M."/>
            <person name="Katinka M."/>
            <person name="Mock T."/>
            <person name="Valentin K."/>
            <person name="Verret F."/>
            <person name="Berges J.A."/>
            <person name="Brownlee C."/>
            <person name="Cadoret J.P."/>
            <person name="Chiovitti A."/>
            <person name="Choi C.J."/>
            <person name="Coesel S."/>
            <person name="De Martino A."/>
            <person name="Detter J.C."/>
            <person name="Durkin C."/>
            <person name="Falciatore A."/>
            <person name="Fournet J."/>
            <person name="Haruta M."/>
            <person name="Huysman M.J."/>
            <person name="Jenkins B.D."/>
            <person name="Jiroutova K."/>
            <person name="Jorgensen R.E."/>
            <person name="Joubert Y."/>
            <person name="Kaplan A."/>
            <person name="Kroger N."/>
            <person name="Kroth P.G."/>
            <person name="La Roche J."/>
            <person name="Lindquist E."/>
            <person name="Lommer M."/>
            <person name="Martin-Jezequel V."/>
            <person name="Lopez P.J."/>
            <person name="Lucas S."/>
            <person name="Mangogna M."/>
            <person name="McGinnis K."/>
            <person name="Medlin L.K."/>
            <person name="Montsant A."/>
            <person name="Oudot-Le Secq M.P."/>
            <person name="Napoli C."/>
            <person name="Obornik M."/>
            <person name="Parker M.S."/>
            <person name="Petit J.L."/>
            <person name="Porcel B.M."/>
            <person name="Poulsen N."/>
            <person name="Robison M."/>
            <person name="Rychlewski L."/>
            <person name="Rynearson T.A."/>
            <person name="Schmutz J."/>
            <person name="Shapiro H."/>
            <person name="Siaut M."/>
            <person name="Stanley M."/>
            <person name="Sussman M.R."/>
            <person name="Taylor A.R."/>
            <person name="Vardi A."/>
            <person name="von Dassow P."/>
            <person name="Vyverman W."/>
            <person name="Willis A."/>
            <person name="Wyrwicz L.S."/>
            <person name="Rokhsar D.S."/>
            <person name="Weissenbach J."/>
            <person name="Armbrust E.V."/>
            <person name="Green B.R."/>
            <person name="Van de Peer Y."/>
            <person name="Grigoriev I.V."/>
        </authorList>
    </citation>
    <scope>NUCLEOTIDE SEQUENCE [LARGE SCALE GENOMIC DNA]</scope>
    <source>
        <strain evidence="1 2">CCMP1335</strain>
    </source>
</reference>
<dbReference type="GeneID" id="7442802"/>
<name>B8CFD5_THAPS</name>
<protein>
    <recommendedName>
        <fullName evidence="3">Endonuclease/exonuclease/phosphatase domain-containing protein</fullName>
    </recommendedName>
</protein>
<accession>B8CFD5</accession>